<reference evidence="2" key="1">
    <citation type="journal article" date="2020" name="mSystems">
        <title>Genome- and Community-Level Interaction Insights into Carbon Utilization and Element Cycling Functions of Hydrothermarchaeota in Hydrothermal Sediment.</title>
        <authorList>
            <person name="Zhou Z."/>
            <person name="Liu Y."/>
            <person name="Xu W."/>
            <person name="Pan J."/>
            <person name="Luo Z.H."/>
            <person name="Li M."/>
        </authorList>
    </citation>
    <scope>NUCLEOTIDE SEQUENCE [LARGE SCALE GENOMIC DNA]</scope>
    <source>
        <strain evidence="2">SpSt-732</strain>
    </source>
</reference>
<evidence type="ECO:0000313" key="2">
    <source>
        <dbReference type="EMBL" id="HGI88107.1"/>
    </source>
</evidence>
<dbReference type="GO" id="GO:0016757">
    <property type="term" value="F:glycosyltransferase activity"/>
    <property type="evidence" value="ECO:0007669"/>
    <property type="project" value="InterPro"/>
</dbReference>
<dbReference type="Pfam" id="PF00534">
    <property type="entry name" value="Glycos_transf_1"/>
    <property type="match status" value="1"/>
</dbReference>
<feature type="domain" description="Glycosyl transferase family 1" evidence="1">
    <location>
        <begin position="172"/>
        <end position="298"/>
    </location>
</feature>
<evidence type="ECO:0000259" key="1">
    <source>
        <dbReference type="Pfam" id="PF00534"/>
    </source>
</evidence>
<sequence>MLGVFIAWKRLSRRTEDLSRELGLELLFIRDRLPYFKAFVNTATILREKKPRVVFIQLPQGPLLAEVVMFSRLLKLSVVADVHTGFIYPTAFKEVLLNKPFHSYLRFVRLVVAHNILERELIVRKAGVLFEKSLVVYDPLPKPPQRLSKLAIEVDVENAISLPASWSSDEPLDKVVEEFSKSRTSRELALIITGSWKRNRELYNKVNKVVGKLGKEKRVILTGFIPDEEYWYLLKSCRAVIALTNREYTLPHAMWESVAVRKPFITARTRAIELELGSSYPCVFKPDLSDFAQALDKCLVEGESGRAVDAVENLALKSKQSIEKLRRVIQSLA</sequence>
<comment type="caution">
    <text evidence="2">The sequence shown here is derived from an EMBL/GenBank/DDBJ whole genome shotgun (WGS) entry which is preliminary data.</text>
</comment>
<accession>A0A7C4FI15</accession>
<keyword evidence="2" id="KW-0808">Transferase</keyword>
<dbReference type="Gene3D" id="3.40.50.2000">
    <property type="entry name" value="Glycogen Phosphorylase B"/>
    <property type="match status" value="1"/>
</dbReference>
<protein>
    <submittedName>
        <fullName evidence="2">Glycosyltransferase family 1 protein</fullName>
    </submittedName>
</protein>
<dbReference type="SUPFAM" id="SSF53756">
    <property type="entry name" value="UDP-Glycosyltransferase/glycogen phosphorylase"/>
    <property type="match status" value="1"/>
</dbReference>
<gene>
    <name evidence="2" type="ORF">ENV14_06960</name>
</gene>
<dbReference type="AlphaFoldDB" id="A0A7C4FI15"/>
<name>A0A7C4FI15_9CREN</name>
<dbReference type="InterPro" id="IPR001296">
    <property type="entry name" value="Glyco_trans_1"/>
</dbReference>
<organism evidence="2">
    <name type="scientific">Ignisphaera aggregans</name>
    <dbReference type="NCBI Taxonomy" id="334771"/>
    <lineage>
        <taxon>Archaea</taxon>
        <taxon>Thermoproteota</taxon>
        <taxon>Thermoprotei</taxon>
        <taxon>Desulfurococcales</taxon>
        <taxon>Desulfurococcaceae</taxon>
        <taxon>Ignisphaera</taxon>
    </lineage>
</organism>
<proteinExistence type="predicted"/>
<dbReference type="EMBL" id="DTFF01000062">
    <property type="protein sequence ID" value="HGI88107.1"/>
    <property type="molecule type" value="Genomic_DNA"/>
</dbReference>